<sequence>MANMSFDFNKVNRSFMTTTLKDGRKLIVKMPMKKTFEKMSALQEVDIDGMTIDDAMDTLGGLCAEILSHNMTGERVTTQEITDNYDTEEMEALIDAYMEFAGGVKNNPN</sequence>
<dbReference type="GeneID" id="62697185"/>
<dbReference type="STRING" id="411468.CLOSCI_00542"/>
<proteinExistence type="predicted"/>
<gene>
    <name evidence="1" type="ORF">HDCHBGLK_03000</name>
</gene>
<dbReference type="HOGENOM" id="CLU_2179282_0_0_9"/>
<evidence type="ECO:0000313" key="1">
    <source>
        <dbReference type="EMBL" id="QBF75589.1"/>
    </source>
</evidence>
<protein>
    <submittedName>
        <fullName evidence="1">Uncharacterized protein</fullName>
    </submittedName>
</protein>
<dbReference type="AlphaFoldDB" id="B0NAS3"/>
<dbReference type="Proteomes" id="UP000289664">
    <property type="component" value="Chromosome"/>
</dbReference>
<dbReference type="KEGG" id="csci:HDCHBGLK_03000"/>
<dbReference type="EMBL" id="CP036170">
    <property type="protein sequence ID" value="QBF75589.1"/>
    <property type="molecule type" value="Genomic_DNA"/>
</dbReference>
<reference evidence="1 2" key="1">
    <citation type="journal article" date="2019" name="Appl. Environ. Microbiol.">
        <title>Clostridium scindens ATCC 35704: integration of nutritional requirements, the complete genome sequence, and global transcriptional responses to bile acids.</title>
        <authorList>
            <person name="Devendran S."/>
            <person name="Shrestha R."/>
            <person name="Alves J.M.P."/>
            <person name="Wolf P.G."/>
            <person name="Ly L."/>
            <person name="Hernandez A.G."/>
            <person name="Mendez-Garcia C."/>
            <person name="Inboden A."/>
            <person name="Wiley J."/>
            <person name="Paul O."/>
            <person name="Allen A."/>
            <person name="Springer E."/>
            <person name="Wright C.L."/>
            <person name="Fields C.J."/>
            <person name="Daniel S.L."/>
            <person name="Ridlon J.M."/>
        </authorList>
    </citation>
    <scope>NUCLEOTIDE SEQUENCE [LARGE SCALE GENOMIC DNA]</scope>
    <source>
        <strain evidence="1 2">ATCC 35704</strain>
    </source>
</reference>
<evidence type="ECO:0000313" key="2">
    <source>
        <dbReference type="Proteomes" id="UP000289664"/>
    </source>
</evidence>
<name>B0NAS3_CLOS5</name>
<dbReference type="eggNOG" id="ENOG5030F5W">
    <property type="taxonomic scope" value="Bacteria"/>
</dbReference>
<dbReference type="RefSeq" id="WP_004606093.1">
    <property type="nucleotide sequence ID" value="NZ_CP036170.1"/>
</dbReference>
<organism evidence="1 2">
    <name type="scientific">Clostridium scindens (strain ATCC 35704 / DSM 5676 / VPI 13733 / 19)</name>
    <dbReference type="NCBI Taxonomy" id="411468"/>
    <lineage>
        <taxon>Bacteria</taxon>
        <taxon>Bacillati</taxon>
        <taxon>Bacillota</taxon>
        <taxon>Clostridia</taxon>
        <taxon>Lachnospirales</taxon>
        <taxon>Lachnospiraceae</taxon>
    </lineage>
</organism>
<dbReference type="OrthoDB" id="2059998at2"/>
<keyword evidence="2" id="KW-1185">Reference proteome</keyword>
<accession>B0NAS3</accession>